<evidence type="ECO:0000256" key="6">
    <source>
        <dbReference type="SAM" id="MobiDB-lite"/>
    </source>
</evidence>
<dbReference type="OrthoDB" id="9812068at2"/>
<dbReference type="InterPro" id="IPR004447">
    <property type="entry name" value="Peptidase_S41A"/>
</dbReference>
<comment type="caution">
    <text evidence="9">The sequence shown here is derived from an EMBL/GenBank/DDBJ whole genome shotgun (WGS) entry which is preliminary data.</text>
</comment>
<dbReference type="Gene3D" id="3.90.226.10">
    <property type="entry name" value="2-enoyl-CoA Hydratase, Chain A, domain 1"/>
    <property type="match status" value="1"/>
</dbReference>
<evidence type="ECO:0000256" key="4">
    <source>
        <dbReference type="ARBA" id="ARBA00022825"/>
    </source>
</evidence>
<dbReference type="InterPro" id="IPR005151">
    <property type="entry name" value="Tail-specific_protease"/>
</dbReference>
<dbReference type="PROSITE" id="PS50106">
    <property type="entry name" value="PDZ"/>
    <property type="match status" value="1"/>
</dbReference>
<dbReference type="GO" id="GO:0008236">
    <property type="term" value="F:serine-type peptidase activity"/>
    <property type="evidence" value="ECO:0007669"/>
    <property type="project" value="UniProtKB-KW"/>
</dbReference>
<dbReference type="Pfam" id="PF17820">
    <property type="entry name" value="PDZ_6"/>
    <property type="match status" value="1"/>
</dbReference>
<dbReference type="GO" id="GO:0030288">
    <property type="term" value="C:outer membrane-bounded periplasmic space"/>
    <property type="evidence" value="ECO:0007669"/>
    <property type="project" value="TreeGrafter"/>
</dbReference>
<evidence type="ECO:0000256" key="2">
    <source>
        <dbReference type="ARBA" id="ARBA00022670"/>
    </source>
</evidence>
<dbReference type="InterPro" id="IPR001478">
    <property type="entry name" value="PDZ"/>
</dbReference>
<dbReference type="CDD" id="cd07560">
    <property type="entry name" value="Peptidase_S41_CPP"/>
    <property type="match status" value="1"/>
</dbReference>
<keyword evidence="12" id="KW-1185">Reference proteome</keyword>
<keyword evidence="4 5" id="KW-0720">Serine protease</keyword>
<dbReference type="Gene3D" id="2.30.42.10">
    <property type="match status" value="1"/>
</dbReference>
<dbReference type="GO" id="GO:0007165">
    <property type="term" value="P:signal transduction"/>
    <property type="evidence" value="ECO:0007669"/>
    <property type="project" value="TreeGrafter"/>
</dbReference>
<reference evidence="9" key="1">
    <citation type="journal article" date="2018" name="Genome Announc.">
        <title>Ignatzschineria cameli sp. nov., isolated from necrotic foot tissue of dromedaries (Camelus dromedarius) and associated maggots (Wohlfahrtia species) in Dubai.</title>
        <authorList>
            <person name="Tsang C.C."/>
            <person name="Tang J.Y."/>
            <person name="Fong J.Y."/>
            <person name="Kinne J."/>
            <person name="Lee H.H."/>
            <person name="Joseph M."/>
            <person name="Jose S."/>
            <person name="Schuster R.K."/>
            <person name="Tang Y."/>
            <person name="Sivakumar S."/>
            <person name="Chen J.H."/>
            <person name="Teng J.L."/>
            <person name="Lau S.K."/>
            <person name="Wernery U."/>
            <person name="Woo P.C."/>
        </authorList>
    </citation>
    <scope>NUCLEOTIDE SEQUENCE</scope>
    <source>
        <strain evidence="9">UAE-HKU57</strain>
        <strain evidence="10">UAE-HKU58</strain>
    </source>
</reference>
<dbReference type="EMBL" id="QEWV01000005">
    <property type="protein sequence ID" value="PWD91652.1"/>
    <property type="molecule type" value="Genomic_DNA"/>
</dbReference>
<keyword evidence="7" id="KW-0732">Signal</keyword>
<evidence type="ECO:0000256" key="3">
    <source>
        <dbReference type="ARBA" id="ARBA00022801"/>
    </source>
</evidence>
<evidence type="ECO:0000256" key="1">
    <source>
        <dbReference type="ARBA" id="ARBA00009179"/>
    </source>
</evidence>
<evidence type="ECO:0000313" key="11">
    <source>
        <dbReference type="Proteomes" id="UP000245059"/>
    </source>
</evidence>
<evidence type="ECO:0000313" key="12">
    <source>
        <dbReference type="Proteomes" id="UP000245217"/>
    </source>
</evidence>
<feature type="chain" id="PRO_5015631200" evidence="7">
    <location>
        <begin position="26"/>
        <end position="470"/>
    </location>
</feature>
<dbReference type="InterPro" id="IPR041489">
    <property type="entry name" value="PDZ_6"/>
</dbReference>
<dbReference type="InterPro" id="IPR029045">
    <property type="entry name" value="ClpP/crotonase-like_dom_sf"/>
</dbReference>
<gene>
    <name evidence="9" type="ORF">DC077_06935</name>
    <name evidence="10" type="ORF">DC078_06555</name>
</gene>
<dbReference type="Proteomes" id="UP000245059">
    <property type="component" value="Unassembled WGS sequence"/>
</dbReference>
<dbReference type="InterPro" id="IPR036034">
    <property type="entry name" value="PDZ_sf"/>
</dbReference>
<feature type="region of interest" description="Disordered" evidence="6">
    <location>
        <begin position="397"/>
        <end position="424"/>
    </location>
</feature>
<feature type="domain" description="PDZ" evidence="8">
    <location>
        <begin position="103"/>
        <end position="185"/>
    </location>
</feature>
<comment type="similarity">
    <text evidence="1 5">Belongs to the peptidase S41A family.</text>
</comment>
<sequence length="470" mass="51823">MKRAFSHTLLLSTLLSLSLNPLAYAEPKAAQEQRESMGPIDLISTPAEPTIPVDDLRRFIEVFDELKRNYVDELSDATLIQNAIIGMLTNLDPHSKYYSAEQFQKIKNETAGKESSIGITLQYAAKEQTLEGEKSVAKQRTLIVQAVAPNSPAEKAGIAVGDRIVSIDQIPADQLSLKQADAMLQGEKGTNVHLEFFHQGELQERTILRTDISLPSVTQAKRYGQFAYISLSRFQESSSEEIADALLALEIEATTEANPIKGMILDLRNNNGGLLSAAIDVVDLFLNQGIITYTTGQAAQHQKQYLATEREILAEVPIILLINQQSASAAEIVAGALQDHQRALIVGENSYGKGSIQYAVPLNNGDAIRYTIARYYTPNGQSIQDEGITPDITIPDLKVSPKMKSDNLQGKRRSADRDKASSERFRQQKQYLLEHDYPLYESILLLEGITRYPQSTSAKGNGMKGDSALK</sequence>
<dbReference type="Pfam" id="PF03572">
    <property type="entry name" value="Peptidase_S41"/>
    <property type="match status" value="1"/>
</dbReference>
<dbReference type="SUPFAM" id="SSF50156">
    <property type="entry name" value="PDZ domain-like"/>
    <property type="match status" value="1"/>
</dbReference>
<accession>A0A2U2AQ68</accession>
<evidence type="ECO:0000256" key="7">
    <source>
        <dbReference type="SAM" id="SignalP"/>
    </source>
</evidence>
<organism evidence="9 11">
    <name type="scientific">Ignatzschineria cameli</name>
    <dbReference type="NCBI Taxonomy" id="2182793"/>
    <lineage>
        <taxon>Bacteria</taxon>
        <taxon>Pseudomonadati</taxon>
        <taxon>Pseudomonadota</taxon>
        <taxon>Gammaproteobacteria</taxon>
        <taxon>Cardiobacteriales</taxon>
        <taxon>Ignatzschineriaceae</taxon>
        <taxon>Ignatzschineria</taxon>
    </lineage>
</organism>
<dbReference type="SUPFAM" id="SSF52096">
    <property type="entry name" value="ClpP/crotonase"/>
    <property type="match status" value="1"/>
</dbReference>
<dbReference type="PANTHER" id="PTHR32060">
    <property type="entry name" value="TAIL-SPECIFIC PROTEASE"/>
    <property type="match status" value="1"/>
</dbReference>
<feature type="compositionally biased region" description="Basic and acidic residues" evidence="6">
    <location>
        <begin position="413"/>
        <end position="424"/>
    </location>
</feature>
<dbReference type="PANTHER" id="PTHR32060:SF30">
    <property type="entry name" value="CARBOXY-TERMINAL PROCESSING PROTEASE CTPA"/>
    <property type="match status" value="1"/>
</dbReference>
<evidence type="ECO:0000313" key="9">
    <source>
        <dbReference type="EMBL" id="PWD85763.1"/>
    </source>
</evidence>
<name>A0A2U2AQ68_9GAMM</name>
<dbReference type="GO" id="GO:0004175">
    <property type="term" value="F:endopeptidase activity"/>
    <property type="evidence" value="ECO:0007669"/>
    <property type="project" value="TreeGrafter"/>
</dbReference>
<dbReference type="NCBIfam" id="TIGR00225">
    <property type="entry name" value="prc"/>
    <property type="match status" value="1"/>
</dbReference>
<dbReference type="AlphaFoldDB" id="A0A2U2AQ68"/>
<proteinExistence type="inferred from homology"/>
<keyword evidence="2 5" id="KW-0645">Protease</keyword>
<reference evidence="11 12" key="2">
    <citation type="submission" date="2018-05" db="EMBL/GenBank/DDBJ databases">
        <title>Ignatzschineria dubaiensis sp. nov., isolated from necrotic foot tissues of dromedaries (Camelus dromedarius) and associated maggots in Dubai, United Arab Emirates.</title>
        <authorList>
            <person name="Tsang C.C."/>
            <person name="Tang J.Y.M."/>
            <person name="Fong J.Y.H."/>
            <person name="Kinne J."/>
            <person name="Lee H.H."/>
            <person name="Joseph M."/>
            <person name="Jose S."/>
            <person name="Schuster R.K."/>
            <person name="Tang Y."/>
            <person name="Sivakumar S."/>
            <person name="Chen J.H.K."/>
            <person name="Teng J.L.L."/>
            <person name="Lau S.K.P."/>
            <person name="Wernery U."/>
            <person name="Woo P.C.Y."/>
        </authorList>
    </citation>
    <scope>NUCLEOTIDE SEQUENCE [LARGE SCALE GENOMIC DNA]</scope>
    <source>
        <strain evidence="11">UAE-HKU57</strain>
        <strain evidence="12">UAE-HKU58</strain>
    </source>
</reference>
<evidence type="ECO:0000256" key="5">
    <source>
        <dbReference type="RuleBase" id="RU004404"/>
    </source>
</evidence>
<dbReference type="RefSeq" id="WP_109201783.1">
    <property type="nucleotide sequence ID" value="NZ_QEWS01000005.1"/>
</dbReference>
<dbReference type="EMBL" id="QEWW01000004">
    <property type="protein sequence ID" value="PWD85763.1"/>
    <property type="molecule type" value="Genomic_DNA"/>
</dbReference>
<dbReference type="GO" id="GO:0006508">
    <property type="term" value="P:proteolysis"/>
    <property type="evidence" value="ECO:0007669"/>
    <property type="project" value="UniProtKB-KW"/>
</dbReference>
<dbReference type="Gene3D" id="3.30.750.44">
    <property type="match status" value="1"/>
</dbReference>
<dbReference type="SMART" id="SM00228">
    <property type="entry name" value="PDZ"/>
    <property type="match status" value="1"/>
</dbReference>
<feature type="signal peptide" evidence="7">
    <location>
        <begin position="1"/>
        <end position="25"/>
    </location>
</feature>
<dbReference type="CDD" id="cd06782">
    <property type="entry name" value="cpPDZ_CPP-like"/>
    <property type="match status" value="1"/>
</dbReference>
<evidence type="ECO:0000313" key="10">
    <source>
        <dbReference type="EMBL" id="PWD91652.1"/>
    </source>
</evidence>
<dbReference type="Proteomes" id="UP000245217">
    <property type="component" value="Unassembled WGS sequence"/>
</dbReference>
<keyword evidence="3 5" id="KW-0378">Hydrolase</keyword>
<dbReference type="SMART" id="SM00245">
    <property type="entry name" value="TSPc"/>
    <property type="match status" value="1"/>
</dbReference>
<protein>
    <submittedName>
        <fullName evidence="9">Peptidase S41</fullName>
    </submittedName>
</protein>
<evidence type="ECO:0000259" key="8">
    <source>
        <dbReference type="PROSITE" id="PS50106"/>
    </source>
</evidence>